<dbReference type="Proteomes" id="UP001201812">
    <property type="component" value="Unassembled WGS sequence"/>
</dbReference>
<evidence type="ECO:0000313" key="2">
    <source>
        <dbReference type="Proteomes" id="UP001201812"/>
    </source>
</evidence>
<organism evidence="1 2">
    <name type="scientific">Ditylenchus destructor</name>
    <dbReference type="NCBI Taxonomy" id="166010"/>
    <lineage>
        <taxon>Eukaryota</taxon>
        <taxon>Metazoa</taxon>
        <taxon>Ecdysozoa</taxon>
        <taxon>Nematoda</taxon>
        <taxon>Chromadorea</taxon>
        <taxon>Rhabditida</taxon>
        <taxon>Tylenchina</taxon>
        <taxon>Tylenchomorpha</taxon>
        <taxon>Sphaerularioidea</taxon>
        <taxon>Anguinidae</taxon>
        <taxon>Anguininae</taxon>
        <taxon>Ditylenchus</taxon>
    </lineage>
</organism>
<name>A0AAD4QTB3_9BILA</name>
<sequence>MHAMHRPPRDVQPGIDRGGRVAVIEQPAIDVVERTRHRQPDPAHATRDLDCLAHARHTLTKGIGQPAMAGRDEALVLGQRDIGEMTGRSIPETLTARNSLVESPRRHDTGKWKNGSALEQILRGRLGVARLAGGSLALGAQLLDQRSRSPSRRVSTGASIPAAFAAFETAASSSRWLVRPSVTGSFGTMLAMFQWLRSRSQRWCCAWRCRRACPDASTPACSAVLGAADLFGALAHLQAVVGIGLALLDLFHRQLVRADGITAGQLGRGGVVRDRLHLQNVQAAELAICSNESAVLSTSQEAVACGMSGWATSKSPETIRAALTGRPFVLADLRVWGRRGKRLGHFASPMGSKLAPGGAGT</sequence>
<dbReference type="EMBL" id="JAKKPZ010000701">
    <property type="protein sequence ID" value="KAI1692902.1"/>
    <property type="molecule type" value="Genomic_DNA"/>
</dbReference>
<dbReference type="AlphaFoldDB" id="A0AAD4QTB3"/>
<evidence type="ECO:0000313" key="1">
    <source>
        <dbReference type="EMBL" id="KAI1692902.1"/>
    </source>
</evidence>
<accession>A0AAD4QTB3</accession>
<reference evidence="1" key="1">
    <citation type="submission" date="2022-01" db="EMBL/GenBank/DDBJ databases">
        <title>Genome Sequence Resource for Two Populations of Ditylenchus destructor, the Migratory Endoparasitic Phytonematode.</title>
        <authorList>
            <person name="Zhang H."/>
            <person name="Lin R."/>
            <person name="Xie B."/>
        </authorList>
    </citation>
    <scope>NUCLEOTIDE SEQUENCE</scope>
    <source>
        <strain evidence="1">BazhouSP</strain>
    </source>
</reference>
<proteinExistence type="predicted"/>
<comment type="caution">
    <text evidence="1">The sequence shown here is derived from an EMBL/GenBank/DDBJ whole genome shotgun (WGS) entry which is preliminary data.</text>
</comment>
<gene>
    <name evidence="1" type="ORF">DdX_20976</name>
</gene>
<protein>
    <submittedName>
        <fullName evidence="1">Uncharacterized protein</fullName>
    </submittedName>
</protein>
<keyword evidence="2" id="KW-1185">Reference proteome</keyword>